<dbReference type="PANTHER" id="PTHR34606:SF4">
    <property type="entry name" value="OUTER MEMBRANE LIPOPROTEIN DOLP"/>
    <property type="match status" value="1"/>
</dbReference>
<feature type="domain" description="BON" evidence="2">
    <location>
        <begin position="83"/>
        <end position="151"/>
    </location>
</feature>
<feature type="domain" description="BON" evidence="2">
    <location>
        <begin position="156"/>
        <end position="222"/>
    </location>
</feature>
<evidence type="ECO:0000313" key="3">
    <source>
        <dbReference type="EMBL" id="NJP32230.1"/>
    </source>
</evidence>
<dbReference type="InterPro" id="IPR014004">
    <property type="entry name" value="Transpt-assoc_nodulatn_dom_bac"/>
</dbReference>
<dbReference type="PANTHER" id="PTHR34606">
    <property type="entry name" value="BON DOMAIN-CONTAINING PROTEIN"/>
    <property type="match status" value="1"/>
</dbReference>
<accession>A0ABX0Z340</accession>
<dbReference type="Proteomes" id="UP000783871">
    <property type="component" value="Unassembled WGS sequence"/>
</dbReference>
<dbReference type="SMART" id="SM00749">
    <property type="entry name" value="BON"/>
    <property type="match status" value="3"/>
</dbReference>
<comment type="caution">
    <text evidence="3">The sequence shown here is derived from an EMBL/GenBank/DDBJ whole genome shotgun (WGS) entry which is preliminary data.</text>
</comment>
<reference evidence="3 4" key="1">
    <citation type="submission" date="2020-03" db="EMBL/GenBank/DDBJ databases">
        <title>WGS of actinomycetes isolated from Thailand.</title>
        <authorList>
            <person name="Thawai C."/>
        </authorList>
    </citation>
    <scope>NUCLEOTIDE SEQUENCE [LARGE SCALE GENOMIC DNA]</scope>
    <source>
        <strain evidence="3 4">HSS6-12</strain>
    </source>
</reference>
<proteinExistence type="predicted"/>
<dbReference type="RefSeq" id="WP_168000628.1">
    <property type="nucleotide sequence ID" value="NZ_JAATEO010000008.1"/>
</dbReference>
<evidence type="ECO:0000256" key="1">
    <source>
        <dbReference type="ARBA" id="ARBA00022729"/>
    </source>
</evidence>
<sequence length="222" mass="25015">MTTTAVRTDAQIQRDVLDELAWDPRVEPQEIGVSVDDGVVTLTGWVDSYARKWAAWRCAQRVRGVRAIADDLEVRLLGEERYTDGDIAIAVSRALEWDSFVPAERLDVTVANGWVMLRGEVEFGWQRRTAESEVRRLRGVRGVTNLVEVRPAVRPDGERIRRDVQRALLRGIGTERVTVEVDGDTVILGGVVRSWWERDQAERVAWSAEGVRAVRDQLLVGG</sequence>
<dbReference type="PROSITE" id="PS50914">
    <property type="entry name" value="BON"/>
    <property type="match status" value="3"/>
</dbReference>
<name>A0ABX0Z340_9ACTN</name>
<feature type="domain" description="BON" evidence="2">
    <location>
        <begin position="8"/>
        <end position="76"/>
    </location>
</feature>
<dbReference type="Gene3D" id="3.30.1340.30">
    <property type="match status" value="3"/>
</dbReference>
<dbReference type="InterPro" id="IPR051686">
    <property type="entry name" value="Lipoprotein_DolP"/>
</dbReference>
<keyword evidence="1" id="KW-0732">Signal</keyword>
<dbReference type="Pfam" id="PF04972">
    <property type="entry name" value="BON"/>
    <property type="match status" value="3"/>
</dbReference>
<evidence type="ECO:0000259" key="2">
    <source>
        <dbReference type="PROSITE" id="PS50914"/>
    </source>
</evidence>
<dbReference type="EMBL" id="JAATEO010000008">
    <property type="protein sequence ID" value="NJP32230.1"/>
    <property type="molecule type" value="Genomic_DNA"/>
</dbReference>
<evidence type="ECO:0000313" key="4">
    <source>
        <dbReference type="Proteomes" id="UP000783871"/>
    </source>
</evidence>
<organism evidence="3 4">
    <name type="scientific">Micromonospora thermarum</name>
    <dbReference type="NCBI Taxonomy" id="2720024"/>
    <lineage>
        <taxon>Bacteria</taxon>
        <taxon>Bacillati</taxon>
        <taxon>Actinomycetota</taxon>
        <taxon>Actinomycetes</taxon>
        <taxon>Micromonosporales</taxon>
        <taxon>Micromonosporaceae</taxon>
        <taxon>Micromonospora</taxon>
    </lineage>
</organism>
<protein>
    <submittedName>
        <fullName evidence="3">BON domain-containing protein</fullName>
    </submittedName>
</protein>
<gene>
    <name evidence="3" type="ORF">HCJ94_09630</name>
</gene>
<dbReference type="InterPro" id="IPR007055">
    <property type="entry name" value="BON_dom"/>
</dbReference>
<keyword evidence="4" id="KW-1185">Reference proteome</keyword>